<dbReference type="InParanoid" id="F0XYX5"/>
<evidence type="ECO:0000313" key="1">
    <source>
        <dbReference type="EMBL" id="EGB11842.1"/>
    </source>
</evidence>
<dbReference type="EMBL" id="GL833121">
    <property type="protein sequence ID" value="EGB11842.1"/>
    <property type="molecule type" value="Genomic_DNA"/>
</dbReference>
<dbReference type="RefSeq" id="XP_009032964.1">
    <property type="nucleotide sequence ID" value="XM_009034716.1"/>
</dbReference>
<dbReference type="AlphaFoldDB" id="F0XYX5"/>
<sequence>MPTPLLWLLASASAFGPRTQQRAPLPPPPAASPMPVRVATGATGAAWVALGARTFDVESSRQLVGALGVATATFEDNIREPAAGFLELTSPVFVLEGALLVALAANVFEARPADAARVGASLALASAATLAGLAVATSSGAPVVDQGVVGPAVDLLFLTAAVAVKAVGASGVDDVAALLKGDAVDLATDRGESAGGGFYRTLATFYRGSTLVGILVGASFIFSPVNPIGIFETESAATHLFRAVCGIYIALVLCPAESLLWRCTKAGELDRAAARALNGAVGLASGLLVVDGRVQVETGSKAFAELVAAQPDSPIVQMVNAGDVGRSETNTTAAFTVGLIVALFYLAQAAAPPAVDDAPR</sequence>
<dbReference type="Proteomes" id="UP000002729">
    <property type="component" value="Unassembled WGS sequence"/>
</dbReference>
<organism evidence="2">
    <name type="scientific">Aureococcus anophagefferens</name>
    <name type="common">Harmful bloom alga</name>
    <dbReference type="NCBI Taxonomy" id="44056"/>
    <lineage>
        <taxon>Eukaryota</taxon>
        <taxon>Sar</taxon>
        <taxon>Stramenopiles</taxon>
        <taxon>Ochrophyta</taxon>
        <taxon>Pelagophyceae</taxon>
        <taxon>Pelagomonadales</taxon>
        <taxon>Pelagomonadaceae</taxon>
        <taxon>Aureococcus</taxon>
    </lineage>
</organism>
<dbReference type="OrthoDB" id="204174at2759"/>
<evidence type="ECO:0000313" key="2">
    <source>
        <dbReference type="Proteomes" id="UP000002729"/>
    </source>
</evidence>
<protein>
    <submittedName>
        <fullName evidence="1">Expressed protein</fullName>
    </submittedName>
</protein>
<accession>F0XYX5</accession>
<reference evidence="1 2" key="1">
    <citation type="journal article" date="2011" name="Proc. Natl. Acad. Sci. U.S.A.">
        <title>Niche of harmful alga Aureococcus anophagefferens revealed through ecogenomics.</title>
        <authorList>
            <person name="Gobler C.J."/>
            <person name="Berry D.L."/>
            <person name="Dyhrman S.T."/>
            <person name="Wilhelm S.W."/>
            <person name="Salamov A."/>
            <person name="Lobanov A.V."/>
            <person name="Zhang Y."/>
            <person name="Collier J.L."/>
            <person name="Wurch L.L."/>
            <person name="Kustka A.B."/>
            <person name="Dill B.D."/>
            <person name="Shah M."/>
            <person name="VerBerkmoes N.C."/>
            <person name="Kuo A."/>
            <person name="Terry A."/>
            <person name="Pangilinan J."/>
            <person name="Lindquist E.A."/>
            <person name="Lucas S."/>
            <person name="Paulsen I.T."/>
            <person name="Hattenrath-Lehmann T.K."/>
            <person name="Talmage S.C."/>
            <person name="Walker E.A."/>
            <person name="Koch F."/>
            <person name="Burson A.M."/>
            <person name="Marcoval M.A."/>
            <person name="Tang Y.Z."/>
            <person name="Lecleir G.R."/>
            <person name="Coyne K.J."/>
            <person name="Berg G.M."/>
            <person name="Bertrand E.M."/>
            <person name="Saito M.A."/>
            <person name="Gladyshev V.N."/>
            <person name="Grigoriev I.V."/>
        </authorList>
    </citation>
    <scope>NUCLEOTIDE SEQUENCE [LARGE SCALE GENOMIC DNA]</scope>
    <source>
        <strain evidence="2">CCMP 1984</strain>
    </source>
</reference>
<dbReference type="KEGG" id="aaf:AURANDRAFT_61059"/>
<proteinExistence type="predicted"/>
<dbReference type="GeneID" id="20223295"/>
<name>F0XYX5_AURAN</name>
<gene>
    <name evidence="1" type="ORF">AURANDRAFT_61059</name>
</gene>
<keyword evidence="2" id="KW-1185">Reference proteome</keyword>